<accession>A0A177B6R3</accession>
<comment type="caution">
    <text evidence="4">The sequence shown here is derived from an EMBL/GenBank/DDBJ whole genome shotgun (WGS) entry which is preliminary data.</text>
</comment>
<evidence type="ECO:0000313" key="4">
    <source>
        <dbReference type="EMBL" id="OAF69114.1"/>
    </source>
</evidence>
<evidence type="ECO:0000259" key="3">
    <source>
        <dbReference type="Pfam" id="PF00685"/>
    </source>
</evidence>
<name>A0A177B6R3_9BILA</name>
<dbReference type="GO" id="GO:0008146">
    <property type="term" value="F:sulfotransferase activity"/>
    <property type="evidence" value="ECO:0007669"/>
    <property type="project" value="InterPro"/>
</dbReference>
<dbReference type="PANTHER" id="PTHR11783">
    <property type="entry name" value="SULFOTRANSFERASE SULT"/>
    <property type="match status" value="1"/>
</dbReference>
<gene>
    <name evidence="4" type="ORF">A3Q56_03142</name>
</gene>
<evidence type="ECO:0000256" key="1">
    <source>
        <dbReference type="ARBA" id="ARBA00005771"/>
    </source>
</evidence>
<reference evidence="4 5" key="1">
    <citation type="submission" date="2016-04" db="EMBL/GenBank/DDBJ databases">
        <title>The genome of Intoshia linei affirms orthonectids as highly simplified spiralians.</title>
        <authorList>
            <person name="Mikhailov K.V."/>
            <person name="Slusarev G.S."/>
            <person name="Nikitin M.A."/>
            <person name="Logacheva M.D."/>
            <person name="Penin A."/>
            <person name="Aleoshin V."/>
            <person name="Panchin Y.V."/>
        </authorList>
    </citation>
    <scope>NUCLEOTIDE SEQUENCE [LARGE SCALE GENOMIC DNA]</scope>
    <source>
        <strain evidence="4">Intl2013</strain>
        <tissue evidence="4">Whole animal</tissue>
    </source>
</reference>
<dbReference type="EMBL" id="LWCA01000332">
    <property type="protein sequence ID" value="OAF69114.1"/>
    <property type="molecule type" value="Genomic_DNA"/>
</dbReference>
<protein>
    <recommendedName>
        <fullName evidence="3">Sulfotransferase domain-containing protein</fullName>
    </recommendedName>
</protein>
<dbReference type="AlphaFoldDB" id="A0A177B6R3"/>
<feature type="domain" description="Sulfotransferase" evidence="3">
    <location>
        <begin position="32"/>
        <end position="277"/>
    </location>
</feature>
<evidence type="ECO:0000256" key="2">
    <source>
        <dbReference type="ARBA" id="ARBA00022679"/>
    </source>
</evidence>
<evidence type="ECO:0000313" key="5">
    <source>
        <dbReference type="Proteomes" id="UP000078046"/>
    </source>
</evidence>
<proteinExistence type="inferred from homology"/>
<dbReference type="InterPro" id="IPR027417">
    <property type="entry name" value="P-loop_NTPase"/>
</dbReference>
<dbReference type="Gene3D" id="3.40.50.300">
    <property type="entry name" value="P-loop containing nucleotide triphosphate hydrolases"/>
    <property type="match status" value="1"/>
</dbReference>
<comment type="similarity">
    <text evidence="1">Belongs to the sulfotransferase 1 family.</text>
</comment>
<organism evidence="4 5">
    <name type="scientific">Intoshia linei</name>
    <dbReference type="NCBI Taxonomy" id="1819745"/>
    <lineage>
        <taxon>Eukaryota</taxon>
        <taxon>Metazoa</taxon>
        <taxon>Spiralia</taxon>
        <taxon>Lophotrochozoa</taxon>
        <taxon>Mesozoa</taxon>
        <taxon>Orthonectida</taxon>
        <taxon>Rhopaluridae</taxon>
        <taxon>Intoshia</taxon>
    </lineage>
</organism>
<keyword evidence="2" id="KW-0808">Transferase</keyword>
<dbReference type="OrthoDB" id="6048410at2759"/>
<keyword evidence="5" id="KW-1185">Reference proteome</keyword>
<dbReference type="Proteomes" id="UP000078046">
    <property type="component" value="Unassembled WGS sequence"/>
</dbReference>
<dbReference type="Pfam" id="PF00685">
    <property type="entry name" value="Sulfotransfer_1"/>
    <property type="match status" value="1"/>
</dbReference>
<dbReference type="SUPFAM" id="SSF52540">
    <property type="entry name" value="P-loop containing nucleoside triphosphate hydrolases"/>
    <property type="match status" value="1"/>
</dbReference>
<sequence>MPGQYVYEGVAYPGHVPKDSILNIKNLNLTKEDIIVDTYPKCGTALILNIVSLLKKNDRNEENYTTNKDTQMINNYYCFEIEIDEISNFEKISKAKSPRIIKTHLRPLHIKTVIEKHEMKVIYGMRNVKDVLVSFYNFYKQSKLHGPFTGNWNEWYQLYKSKNLVYGDYFNHVNEWLKYSENNQNIYLVNYENILENMTVEIERIAKFLNVNVTTSIIIKIEQECSFDSMKENFSKQMSKTIGVNSYFRQGKIGKWKEIIKVNQSEEIDERIKNELKINN</sequence>
<dbReference type="InterPro" id="IPR000863">
    <property type="entry name" value="Sulfotransferase_dom"/>
</dbReference>